<reference evidence="1 2" key="1">
    <citation type="submission" date="2019-02" db="EMBL/GenBank/DDBJ databases">
        <title>Deep-cultivation of Planctomycetes and their phenomic and genomic characterization uncovers novel biology.</title>
        <authorList>
            <person name="Wiegand S."/>
            <person name="Jogler M."/>
            <person name="Boedeker C."/>
            <person name="Pinto D."/>
            <person name="Vollmers J."/>
            <person name="Rivas-Marin E."/>
            <person name="Kohn T."/>
            <person name="Peeters S.H."/>
            <person name="Heuer A."/>
            <person name="Rast P."/>
            <person name="Oberbeckmann S."/>
            <person name="Bunk B."/>
            <person name="Jeske O."/>
            <person name="Meyerdierks A."/>
            <person name="Storesund J.E."/>
            <person name="Kallscheuer N."/>
            <person name="Luecker S."/>
            <person name="Lage O.M."/>
            <person name="Pohl T."/>
            <person name="Merkel B.J."/>
            <person name="Hornburger P."/>
            <person name="Mueller R.-W."/>
            <person name="Bruemmer F."/>
            <person name="Labrenz M."/>
            <person name="Spormann A.M."/>
            <person name="Op den Camp H."/>
            <person name="Overmann J."/>
            <person name="Amann R."/>
            <person name="Jetten M.S.M."/>
            <person name="Mascher T."/>
            <person name="Medema M.H."/>
            <person name="Devos D.P."/>
            <person name="Kaster A.-K."/>
            <person name="Ovreas L."/>
            <person name="Rohde M."/>
            <person name="Galperin M.Y."/>
            <person name="Jogler C."/>
        </authorList>
    </citation>
    <scope>NUCLEOTIDE SEQUENCE [LARGE SCALE GENOMIC DNA]</scope>
    <source>
        <strain evidence="1 2">Pan153</strain>
    </source>
</reference>
<dbReference type="Proteomes" id="UP000320839">
    <property type="component" value="Chromosome"/>
</dbReference>
<protein>
    <submittedName>
        <fullName evidence="1">Uncharacterized protein</fullName>
    </submittedName>
</protein>
<gene>
    <name evidence="1" type="ORF">Pan153_37630</name>
</gene>
<sequence>MTVQEILVELDKLIIEKLGSLDEALNTERGQELFLKLTSETRRQELIETYGDTIEMNDLAREIKQKIEKSIGEKLG</sequence>
<evidence type="ECO:0000313" key="1">
    <source>
        <dbReference type="EMBL" id="QDV19100.1"/>
    </source>
</evidence>
<evidence type="ECO:0000313" key="2">
    <source>
        <dbReference type="Proteomes" id="UP000320839"/>
    </source>
</evidence>
<dbReference type="EMBL" id="CP036317">
    <property type="protein sequence ID" value="QDV19100.1"/>
    <property type="molecule type" value="Genomic_DNA"/>
</dbReference>
<name>A0A518FS23_9PLAN</name>
<proteinExistence type="predicted"/>
<accession>A0A518FS23</accession>
<dbReference type="AlphaFoldDB" id="A0A518FS23"/>
<dbReference type="RefSeq" id="WP_145457172.1">
    <property type="nucleotide sequence ID" value="NZ_CP036317.1"/>
</dbReference>
<organism evidence="1 2">
    <name type="scientific">Gimesia panareensis</name>
    <dbReference type="NCBI Taxonomy" id="2527978"/>
    <lineage>
        <taxon>Bacteria</taxon>
        <taxon>Pseudomonadati</taxon>
        <taxon>Planctomycetota</taxon>
        <taxon>Planctomycetia</taxon>
        <taxon>Planctomycetales</taxon>
        <taxon>Planctomycetaceae</taxon>
        <taxon>Gimesia</taxon>
    </lineage>
</organism>